<protein>
    <submittedName>
        <fullName evidence="1">Uncharacterized protein</fullName>
    </submittedName>
</protein>
<keyword evidence="2" id="KW-1185">Reference proteome</keyword>
<reference evidence="1" key="1">
    <citation type="submission" date="2007-07" db="EMBL/GenBank/DDBJ databases">
        <title>PCAP assembly of the Caenorhabditis remanei genome.</title>
        <authorList>
            <consortium name="The Caenorhabditis remanei Sequencing Consortium"/>
            <person name="Wilson R.K."/>
        </authorList>
    </citation>
    <scope>NUCLEOTIDE SEQUENCE [LARGE SCALE GENOMIC DNA]</scope>
    <source>
        <strain evidence="1">PB4641</strain>
    </source>
</reference>
<organism evidence="2">
    <name type="scientific">Caenorhabditis remanei</name>
    <name type="common">Caenorhabditis vulgaris</name>
    <dbReference type="NCBI Taxonomy" id="31234"/>
    <lineage>
        <taxon>Eukaryota</taxon>
        <taxon>Metazoa</taxon>
        <taxon>Ecdysozoa</taxon>
        <taxon>Nematoda</taxon>
        <taxon>Chromadorea</taxon>
        <taxon>Rhabditida</taxon>
        <taxon>Rhabditina</taxon>
        <taxon>Rhabditomorpha</taxon>
        <taxon>Rhabditoidea</taxon>
        <taxon>Rhabditidae</taxon>
        <taxon>Peloderinae</taxon>
        <taxon>Caenorhabditis</taxon>
    </lineage>
</organism>
<proteinExistence type="predicted"/>
<dbReference type="InParanoid" id="E3NIR4"/>
<accession>E3NIR4</accession>
<name>E3NIR4_CAERE</name>
<evidence type="ECO:0000313" key="1">
    <source>
        <dbReference type="EMBL" id="EFO99306.1"/>
    </source>
</evidence>
<dbReference type="AlphaFoldDB" id="E3NIR4"/>
<gene>
    <name evidence="1" type="ORF">CRE_17622</name>
</gene>
<sequence>MGKLAQKPCKSETDLIPIEKAVDAVKYMCEPGMEPQCFEEWKDTHILVSRKPVQDAVETAKFTNIVYGALTTSAARVKLYKVRLE</sequence>
<dbReference type="Proteomes" id="UP000008281">
    <property type="component" value="Unassembled WGS sequence"/>
</dbReference>
<evidence type="ECO:0000313" key="2">
    <source>
        <dbReference type="Proteomes" id="UP000008281"/>
    </source>
</evidence>
<dbReference type="EMBL" id="DS268711">
    <property type="protein sequence ID" value="EFO99306.1"/>
    <property type="molecule type" value="Genomic_DNA"/>
</dbReference>
<dbReference type="OrthoDB" id="10476936at2759"/>
<dbReference type="HOGENOM" id="CLU_2514804_0_0_1"/>